<proteinExistence type="predicted"/>
<organism evidence="1 2">
    <name type="scientific">Phytoactinopolyspora halotolerans</name>
    <dbReference type="NCBI Taxonomy" id="1981512"/>
    <lineage>
        <taxon>Bacteria</taxon>
        <taxon>Bacillati</taxon>
        <taxon>Actinomycetota</taxon>
        <taxon>Actinomycetes</taxon>
        <taxon>Jiangellales</taxon>
        <taxon>Jiangellaceae</taxon>
        <taxon>Phytoactinopolyspora</taxon>
    </lineage>
</organism>
<sequence length="201" mass="22648">MNDDDSLMLPDAPAWHAWVDESIRVLPAGGFYILAAVIADSSECESTRDAMRAMLVRKHGRLHWRDENADRRHKIAAALSAADVTCLVIVGTHVDGTRQERARRLCFEQLLHRLDTLSVSCVWMESRTQSLNRKDVKMVKHLRGARTVTSDIRLEFALPRDEPMLWAADAVAGAANAKHNGNPEWFEPLASLTEQIEVKIR</sequence>
<evidence type="ECO:0008006" key="3">
    <source>
        <dbReference type="Google" id="ProtNLM"/>
    </source>
</evidence>
<evidence type="ECO:0000313" key="2">
    <source>
        <dbReference type="Proteomes" id="UP000475214"/>
    </source>
</evidence>
<dbReference type="RefSeq" id="WP_163734892.1">
    <property type="nucleotide sequence ID" value="NZ_JAAGOA010000004.1"/>
</dbReference>
<accession>A0A6L9S5Q7</accession>
<name>A0A6L9S5Q7_9ACTN</name>
<dbReference type="AlphaFoldDB" id="A0A6L9S5Q7"/>
<keyword evidence="2" id="KW-1185">Reference proteome</keyword>
<dbReference type="EMBL" id="JAAGOA010000004">
    <property type="protein sequence ID" value="NED99973.1"/>
    <property type="molecule type" value="Genomic_DNA"/>
</dbReference>
<evidence type="ECO:0000313" key="1">
    <source>
        <dbReference type="EMBL" id="NED99973.1"/>
    </source>
</evidence>
<protein>
    <recommendedName>
        <fullName evidence="3">DUF3800 domain-containing protein</fullName>
    </recommendedName>
</protein>
<comment type="caution">
    <text evidence="1">The sequence shown here is derived from an EMBL/GenBank/DDBJ whole genome shotgun (WGS) entry which is preliminary data.</text>
</comment>
<dbReference type="Proteomes" id="UP000475214">
    <property type="component" value="Unassembled WGS sequence"/>
</dbReference>
<gene>
    <name evidence="1" type="ORF">G1H10_07300</name>
</gene>
<reference evidence="1 2" key="1">
    <citation type="submission" date="2020-02" db="EMBL/GenBank/DDBJ databases">
        <authorList>
            <person name="Li X.-J."/>
            <person name="Han X.-M."/>
        </authorList>
    </citation>
    <scope>NUCLEOTIDE SEQUENCE [LARGE SCALE GENOMIC DNA]</scope>
    <source>
        <strain evidence="1 2">CCTCC AB 2017055</strain>
    </source>
</reference>